<keyword evidence="5" id="KW-0732">Signal</keyword>
<dbReference type="PROSITE" id="PS01187">
    <property type="entry name" value="EGF_CA"/>
    <property type="match status" value="1"/>
</dbReference>
<name>A0ABC8V9R9_9POAL</name>
<evidence type="ECO:0000313" key="11">
    <source>
        <dbReference type="EMBL" id="CAL4886565.1"/>
    </source>
</evidence>
<dbReference type="PROSITE" id="PS00108">
    <property type="entry name" value="PROTEIN_KINASE_ST"/>
    <property type="match status" value="1"/>
</dbReference>
<dbReference type="PANTHER" id="PTHR27005">
    <property type="entry name" value="WALL-ASSOCIATED RECEPTOR KINASE-LIKE 21"/>
    <property type="match status" value="1"/>
</dbReference>
<keyword evidence="7" id="KW-0067">ATP-binding</keyword>
<dbReference type="GO" id="GO:0016020">
    <property type="term" value="C:membrane"/>
    <property type="evidence" value="ECO:0007669"/>
    <property type="project" value="UniProtKB-SubCell"/>
</dbReference>
<dbReference type="InterPro" id="IPR025287">
    <property type="entry name" value="WAK_GUB"/>
</dbReference>
<dbReference type="InterPro" id="IPR000742">
    <property type="entry name" value="EGF"/>
</dbReference>
<dbReference type="SMART" id="SM00179">
    <property type="entry name" value="EGF_CA"/>
    <property type="match status" value="1"/>
</dbReference>
<evidence type="ECO:0000256" key="9">
    <source>
        <dbReference type="ARBA" id="ARBA00023180"/>
    </source>
</evidence>
<dbReference type="Gene3D" id="1.10.510.10">
    <property type="entry name" value="Transferase(Phosphotransferase) domain 1"/>
    <property type="match status" value="1"/>
</dbReference>
<dbReference type="InterPro" id="IPR000719">
    <property type="entry name" value="Prot_kinase_dom"/>
</dbReference>
<dbReference type="CDD" id="cd00054">
    <property type="entry name" value="EGF_CA"/>
    <property type="match status" value="1"/>
</dbReference>
<dbReference type="InterPro" id="IPR001245">
    <property type="entry name" value="Ser-Thr/Tyr_kinase_cat_dom"/>
</dbReference>
<proteinExistence type="predicted"/>
<sequence>MSRGVDSYNRTWDAPAKGVMIGRGNYLYVVGCNVDLYLFRDDTTDLIGACTSTCVYNRETMDNSNAEGYCNGNNGCCSISVQRDIQSFWLKLVRHAGAVAEAVPSVKVIISEYYKFHTNDLYSAWVNSSNLQGLWLRTVITDQPTCESGQMNEDSYACYNGSNCEELAYGYNCFCPSYSRQGNTYVANGCIQAYNPMPKGTCTRSCGNITIPFPFGIEEGCFANANFRLNRTSSNAIVLDRRYAQYHVTNISIDDGFLSVSNMLNDTGSNNMERIVDTTNIEYLMDVTDGIFDFSQEDEIKIKWVVANLTCEQARLNNAAYACISDNSYCLNVTRGKIFDGYRCKCSDGFQGNPYLQNDCSDIDECSIPNKCNGICHNFDGGFNCTSCSHGKVYDPTKRKCTMSAKQHNLILEDEVPLLVYEFISNGTLYDLLHTDITTKCLLSWVNRIRIAMEAAGALAYLHSAAAIPIFHRDVKSSNILLDENFTAKVSDFGASRSLSLEETHVVTIMQGTFGYLDPEYYHTGELTEKSDVYSFGVILVELLTRKKPIFINNLGAKQSLSHYFVEGLREGALMEMIDSRVVEEADQEDINDIASLTEACLRDKGGQRPTMKEVEMRLQYLRTKVLREAQNLPKNDEEIEPLLLPNTRNLPTHINPFNAAHLTSQGVSGYSLEHEFASSIYLPR</sequence>
<dbReference type="Pfam" id="PF07714">
    <property type="entry name" value="PK_Tyr_Ser-Thr"/>
    <property type="match status" value="1"/>
</dbReference>
<keyword evidence="4" id="KW-0808">Transferase</keyword>
<accession>A0ABC8V9R9</accession>
<dbReference type="InterPro" id="IPR011009">
    <property type="entry name" value="Kinase-like_dom_sf"/>
</dbReference>
<dbReference type="Proteomes" id="UP001497457">
    <property type="component" value="Chromosome 1b"/>
</dbReference>
<keyword evidence="2" id="KW-0723">Serine/threonine-protein kinase</keyword>
<dbReference type="SMART" id="SM00181">
    <property type="entry name" value="EGF"/>
    <property type="match status" value="3"/>
</dbReference>
<dbReference type="Gene3D" id="2.10.25.10">
    <property type="entry name" value="Laminin"/>
    <property type="match status" value="1"/>
</dbReference>
<evidence type="ECO:0000256" key="6">
    <source>
        <dbReference type="ARBA" id="ARBA00022741"/>
    </source>
</evidence>
<keyword evidence="2" id="KW-0418">Kinase</keyword>
<dbReference type="FunFam" id="1.10.510.10:FF:000084">
    <property type="entry name" value="Wall-associated receptor kinase 2"/>
    <property type="match status" value="1"/>
</dbReference>
<protein>
    <recommendedName>
        <fullName evidence="10">Protein kinase domain-containing protein</fullName>
    </recommendedName>
</protein>
<dbReference type="FunFam" id="2.10.25.10:FF:000583">
    <property type="entry name" value="Os02g0633066 protein"/>
    <property type="match status" value="1"/>
</dbReference>
<evidence type="ECO:0000256" key="4">
    <source>
        <dbReference type="ARBA" id="ARBA00022679"/>
    </source>
</evidence>
<evidence type="ECO:0000256" key="7">
    <source>
        <dbReference type="ARBA" id="ARBA00022840"/>
    </source>
</evidence>
<keyword evidence="6" id="KW-0547">Nucleotide-binding</keyword>
<organism evidence="11 12">
    <name type="scientific">Urochloa decumbens</name>
    <dbReference type="NCBI Taxonomy" id="240449"/>
    <lineage>
        <taxon>Eukaryota</taxon>
        <taxon>Viridiplantae</taxon>
        <taxon>Streptophyta</taxon>
        <taxon>Embryophyta</taxon>
        <taxon>Tracheophyta</taxon>
        <taxon>Spermatophyta</taxon>
        <taxon>Magnoliopsida</taxon>
        <taxon>Liliopsida</taxon>
        <taxon>Poales</taxon>
        <taxon>Poaceae</taxon>
        <taxon>PACMAD clade</taxon>
        <taxon>Panicoideae</taxon>
        <taxon>Panicodae</taxon>
        <taxon>Paniceae</taxon>
        <taxon>Melinidinae</taxon>
        <taxon>Urochloa</taxon>
    </lineage>
</organism>
<feature type="domain" description="Protein kinase" evidence="10">
    <location>
        <begin position="261"/>
        <end position="622"/>
    </location>
</feature>
<dbReference type="SUPFAM" id="SSF57184">
    <property type="entry name" value="Growth factor receptor domain"/>
    <property type="match status" value="1"/>
</dbReference>
<evidence type="ECO:0000256" key="2">
    <source>
        <dbReference type="ARBA" id="ARBA00022527"/>
    </source>
</evidence>
<keyword evidence="3" id="KW-0245">EGF-like domain</keyword>
<dbReference type="PANTHER" id="PTHR27005:SF283">
    <property type="entry name" value="OS02G0633066 PROTEIN"/>
    <property type="match status" value="1"/>
</dbReference>
<dbReference type="SMART" id="SM00220">
    <property type="entry name" value="S_TKc"/>
    <property type="match status" value="1"/>
</dbReference>
<reference evidence="12" key="1">
    <citation type="submission" date="2024-06" db="EMBL/GenBank/DDBJ databases">
        <authorList>
            <person name="Ryan C."/>
        </authorList>
    </citation>
    <scope>NUCLEOTIDE SEQUENCE [LARGE SCALE GENOMIC DNA]</scope>
</reference>
<dbReference type="InterPro" id="IPR001881">
    <property type="entry name" value="EGF-like_Ca-bd_dom"/>
</dbReference>
<dbReference type="Pfam" id="PF13947">
    <property type="entry name" value="GUB_WAK_bind"/>
    <property type="match status" value="1"/>
</dbReference>
<dbReference type="EMBL" id="OZ075111">
    <property type="protein sequence ID" value="CAL4886565.1"/>
    <property type="molecule type" value="Genomic_DNA"/>
</dbReference>
<evidence type="ECO:0000256" key="3">
    <source>
        <dbReference type="ARBA" id="ARBA00022536"/>
    </source>
</evidence>
<evidence type="ECO:0000259" key="10">
    <source>
        <dbReference type="PROSITE" id="PS50011"/>
    </source>
</evidence>
<dbReference type="InterPro" id="IPR018097">
    <property type="entry name" value="EGF_Ca-bd_CS"/>
</dbReference>
<dbReference type="GO" id="GO:0004674">
    <property type="term" value="F:protein serine/threonine kinase activity"/>
    <property type="evidence" value="ECO:0007669"/>
    <property type="project" value="UniProtKB-KW"/>
</dbReference>
<evidence type="ECO:0000256" key="8">
    <source>
        <dbReference type="ARBA" id="ARBA00023157"/>
    </source>
</evidence>
<dbReference type="SUPFAM" id="SSF56112">
    <property type="entry name" value="Protein kinase-like (PK-like)"/>
    <property type="match status" value="1"/>
</dbReference>
<dbReference type="InterPro" id="IPR008271">
    <property type="entry name" value="Ser/Thr_kinase_AS"/>
</dbReference>
<dbReference type="PROSITE" id="PS50011">
    <property type="entry name" value="PROTEIN_KINASE_DOM"/>
    <property type="match status" value="1"/>
</dbReference>
<keyword evidence="12" id="KW-1185">Reference proteome</keyword>
<dbReference type="GO" id="GO:0005524">
    <property type="term" value="F:ATP binding"/>
    <property type="evidence" value="ECO:0007669"/>
    <property type="project" value="UniProtKB-KW"/>
</dbReference>
<evidence type="ECO:0000256" key="5">
    <source>
        <dbReference type="ARBA" id="ARBA00022729"/>
    </source>
</evidence>
<comment type="subcellular location">
    <subcellularLocation>
        <location evidence="1">Membrane</location>
        <topology evidence="1">Single-pass type I membrane protein</topology>
    </subcellularLocation>
</comment>
<evidence type="ECO:0000313" key="12">
    <source>
        <dbReference type="Proteomes" id="UP001497457"/>
    </source>
</evidence>
<gene>
    <name evidence="11" type="ORF">URODEC1_LOCUS1221</name>
</gene>
<keyword evidence="8" id="KW-1015">Disulfide bond</keyword>
<evidence type="ECO:0000256" key="1">
    <source>
        <dbReference type="ARBA" id="ARBA00004479"/>
    </source>
</evidence>
<keyword evidence="9" id="KW-0325">Glycoprotein</keyword>
<reference evidence="11 12" key="2">
    <citation type="submission" date="2024-10" db="EMBL/GenBank/DDBJ databases">
        <authorList>
            <person name="Ryan C."/>
        </authorList>
    </citation>
    <scope>NUCLEOTIDE SEQUENCE [LARGE SCALE GENOMIC DNA]</scope>
</reference>
<dbReference type="InterPro" id="IPR045274">
    <property type="entry name" value="WAK-like"/>
</dbReference>
<dbReference type="InterPro" id="IPR009030">
    <property type="entry name" value="Growth_fac_rcpt_cys_sf"/>
</dbReference>
<dbReference type="AlphaFoldDB" id="A0ABC8V9R9"/>